<sequence length="367" mass="41760">MTPSITEAHQKLQRNFPHTDTLKLLEKSDKTIEDLKAENDMLKKELAVCRTAHTKNSLPRGDSESNTPAPASVSEPLRELEFLRSRYARLLKEKERLEAQYQADYRKWRAFKTWVLTGSVSNTLRPAHNPPTPASILKLAVQRRLPRLNAASRDGSTPSLPDFIEGASKPYKTSVNIVSSPLPLLPYSQIAKSKAADESSLDSSAPHKKLDRYAEEIDDSEEAINAQYRIDPARNSGVAYQFNEAVRHKHERQHLAAEDCDCCHEYYDAIEPLPELAQRPLWRSPPKTPKKQIQGRHSHISPQNDSGKKGTDRKNDISKHRRQWAAPKTPPGYWDIGFPDTQEAADINKRAEVMHKRKRQDVEDEVK</sequence>
<accession>A0ACC1TDE4</accession>
<organism evidence="1 2">
    <name type="scientific">Phlebia brevispora</name>
    <dbReference type="NCBI Taxonomy" id="194682"/>
    <lineage>
        <taxon>Eukaryota</taxon>
        <taxon>Fungi</taxon>
        <taxon>Dikarya</taxon>
        <taxon>Basidiomycota</taxon>
        <taxon>Agaricomycotina</taxon>
        <taxon>Agaricomycetes</taxon>
        <taxon>Polyporales</taxon>
        <taxon>Meruliaceae</taxon>
        <taxon>Phlebia</taxon>
    </lineage>
</organism>
<evidence type="ECO:0000313" key="1">
    <source>
        <dbReference type="EMBL" id="KAJ3558624.1"/>
    </source>
</evidence>
<dbReference type="EMBL" id="JANHOG010000076">
    <property type="protein sequence ID" value="KAJ3558624.1"/>
    <property type="molecule type" value="Genomic_DNA"/>
</dbReference>
<protein>
    <submittedName>
        <fullName evidence="1">Uncharacterized protein</fullName>
    </submittedName>
</protein>
<reference evidence="1" key="1">
    <citation type="submission" date="2022-07" db="EMBL/GenBank/DDBJ databases">
        <title>Genome Sequence of Phlebia brevispora.</title>
        <authorList>
            <person name="Buettner E."/>
        </authorList>
    </citation>
    <scope>NUCLEOTIDE SEQUENCE</scope>
    <source>
        <strain evidence="1">MPL23</strain>
    </source>
</reference>
<comment type="caution">
    <text evidence="1">The sequence shown here is derived from an EMBL/GenBank/DDBJ whole genome shotgun (WGS) entry which is preliminary data.</text>
</comment>
<proteinExistence type="predicted"/>
<name>A0ACC1TDE4_9APHY</name>
<dbReference type="Proteomes" id="UP001148662">
    <property type="component" value="Unassembled WGS sequence"/>
</dbReference>
<gene>
    <name evidence="1" type="ORF">NM688_g807</name>
</gene>
<evidence type="ECO:0000313" key="2">
    <source>
        <dbReference type="Proteomes" id="UP001148662"/>
    </source>
</evidence>
<keyword evidence="2" id="KW-1185">Reference proteome</keyword>